<evidence type="ECO:0000256" key="3">
    <source>
        <dbReference type="ARBA" id="ARBA00022795"/>
    </source>
</evidence>
<keyword evidence="9" id="KW-1185">Reference proteome</keyword>
<dbReference type="Pfam" id="PF13861">
    <property type="entry name" value="FLgD_tudor"/>
    <property type="match status" value="1"/>
</dbReference>
<dbReference type="AlphaFoldDB" id="A0A1H9ZHP5"/>
<feature type="domain" description="FlgD/Vpr Ig-like" evidence="6">
    <location>
        <begin position="120"/>
        <end position="188"/>
    </location>
</feature>
<keyword evidence="8" id="KW-0966">Cell projection</keyword>
<evidence type="ECO:0000256" key="2">
    <source>
        <dbReference type="ARBA" id="ARBA00016013"/>
    </source>
</evidence>
<protein>
    <recommendedName>
        <fullName evidence="2 5">Basal-body rod modification protein FlgD</fullName>
    </recommendedName>
</protein>
<dbReference type="Proteomes" id="UP000242642">
    <property type="component" value="Unassembled WGS sequence"/>
</dbReference>
<gene>
    <name evidence="8" type="ORF">SAMN02583745_00568</name>
</gene>
<sequence>MAVPPVTSFYDPAATALNNKKNDMSGTDAASLENRFLTLLIAQLQNQDPTNPMDNNQMTSQLAQIQTVTGIERLNESTGKLAGQLEEGQALSATNLIGRTVLVPGNKLIVGKDEEENTLTSPIGFELASSAEKVVITINNASGAVVGTVELDDVPAGMNSFVWDGKLEDGSFAPNGAYTFTLAATSGDDKVKSTPLFSSRVFGVIRGPGQTMLDLGLLGEVSFNEVRQVL</sequence>
<keyword evidence="8" id="KW-0969">Cilium</keyword>
<dbReference type="EMBL" id="FOHV01000003">
    <property type="protein sequence ID" value="SES80341.1"/>
    <property type="molecule type" value="Genomic_DNA"/>
</dbReference>
<dbReference type="RefSeq" id="WP_093317647.1">
    <property type="nucleotide sequence ID" value="NZ_FOHV01000003.1"/>
</dbReference>
<evidence type="ECO:0000256" key="5">
    <source>
        <dbReference type="RuleBase" id="RU362076"/>
    </source>
</evidence>
<dbReference type="Pfam" id="PF03963">
    <property type="entry name" value="FlgD"/>
    <property type="match status" value="1"/>
</dbReference>
<evidence type="ECO:0000256" key="1">
    <source>
        <dbReference type="ARBA" id="ARBA00010577"/>
    </source>
</evidence>
<feature type="domain" description="FlgD Tudor-like" evidence="7">
    <location>
        <begin position="89"/>
        <end position="227"/>
    </location>
</feature>
<evidence type="ECO:0000259" key="7">
    <source>
        <dbReference type="Pfam" id="PF13861"/>
    </source>
</evidence>
<organism evidence="8 9">
    <name type="scientific">Thorsellia anophelis DSM 18579</name>
    <dbReference type="NCBI Taxonomy" id="1123402"/>
    <lineage>
        <taxon>Bacteria</taxon>
        <taxon>Pseudomonadati</taxon>
        <taxon>Pseudomonadota</taxon>
        <taxon>Gammaproteobacteria</taxon>
        <taxon>Enterobacterales</taxon>
        <taxon>Thorselliaceae</taxon>
        <taxon>Thorsellia</taxon>
    </lineage>
</organism>
<dbReference type="OrthoDB" id="9785233at2"/>
<keyword evidence="3 5" id="KW-1005">Bacterial flagellum biogenesis</keyword>
<evidence type="ECO:0000313" key="8">
    <source>
        <dbReference type="EMBL" id="SES80341.1"/>
    </source>
</evidence>
<evidence type="ECO:0000256" key="4">
    <source>
        <dbReference type="ARBA" id="ARBA00024746"/>
    </source>
</evidence>
<evidence type="ECO:0000259" key="6">
    <source>
        <dbReference type="Pfam" id="PF13860"/>
    </source>
</evidence>
<comment type="similarity">
    <text evidence="1 5">Belongs to the FlgD family.</text>
</comment>
<comment type="function">
    <text evidence="4 5">Required for flagellar hook formation. May act as a scaffolding protein.</text>
</comment>
<evidence type="ECO:0000313" key="9">
    <source>
        <dbReference type="Proteomes" id="UP000242642"/>
    </source>
</evidence>
<accession>A0A1H9ZHP5</accession>
<dbReference type="InterPro" id="IPR005648">
    <property type="entry name" value="FlgD"/>
</dbReference>
<dbReference type="Pfam" id="PF13860">
    <property type="entry name" value="FlgD_ig"/>
    <property type="match status" value="1"/>
</dbReference>
<dbReference type="InterPro" id="IPR025963">
    <property type="entry name" value="FLgD_Tudor"/>
</dbReference>
<dbReference type="InterPro" id="IPR025965">
    <property type="entry name" value="FlgD/Vpr_Ig-like"/>
</dbReference>
<dbReference type="Gene3D" id="2.60.40.4070">
    <property type="match status" value="1"/>
</dbReference>
<dbReference type="STRING" id="1123402.SAMN02583745_00568"/>
<reference evidence="9" key="1">
    <citation type="submission" date="2016-10" db="EMBL/GenBank/DDBJ databases">
        <authorList>
            <person name="Varghese N."/>
            <person name="Submissions S."/>
        </authorList>
    </citation>
    <scope>NUCLEOTIDE SEQUENCE [LARGE SCALE GENOMIC DNA]</scope>
    <source>
        <strain evidence="9">DSM 18579</strain>
    </source>
</reference>
<name>A0A1H9ZHP5_9GAMM</name>
<dbReference type="Gene3D" id="2.30.30.910">
    <property type="match status" value="1"/>
</dbReference>
<dbReference type="GO" id="GO:0044781">
    <property type="term" value="P:bacterial-type flagellum organization"/>
    <property type="evidence" value="ECO:0007669"/>
    <property type="project" value="UniProtKB-UniRule"/>
</dbReference>
<proteinExistence type="inferred from homology"/>
<keyword evidence="8" id="KW-0282">Flagellum</keyword>